<feature type="transmembrane region" description="Helical" evidence="9">
    <location>
        <begin position="29"/>
        <end position="52"/>
    </location>
</feature>
<dbReference type="InterPro" id="IPR000326">
    <property type="entry name" value="PAP2/HPO"/>
</dbReference>
<dbReference type="Pfam" id="PF19279">
    <property type="entry name" value="YegS_C"/>
    <property type="match status" value="1"/>
</dbReference>
<dbReference type="InterPro" id="IPR001206">
    <property type="entry name" value="Diacylglycerol_kinase_cat_dom"/>
</dbReference>
<dbReference type="GO" id="GO:0016301">
    <property type="term" value="F:kinase activity"/>
    <property type="evidence" value="ECO:0007669"/>
    <property type="project" value="UniProtKB-KW"/>
</dbReference>
<dbReference type="Pfam" id="PF00781">
    <property type="entry name" value="DAGK_cat"/>
    <property type="match status" value="1"/>
</dbReference>
<organism evidence="11 12">
    <name type="scientific">Parenemella sanctibonifatiensis</name>
    <dbReference type="NCBI Taxonomy" id="2016505"/>
    <lineage>
        <taxon>Bacteria</taxon>
        <taxon>Bacillati</taxon>
        <taxon>Actinomycetota</taxon>
        <taxon>Actinomycetes</taxon>
        <taxon>Propionibacteriales</taxon>
        <taxon>Propionibacteriaceae</taxon>
        <taxon>Parenemella</taxon>
    </lineage>
</organism>
<keyword evidence="7" id="KW-0444">Lipid biosynthesis</keyword>
<dbReference type="InterPro" id="IPR045540">
    <property type="entry name" value="YegS/DAGK_C"/>
</dbReference>
<dbReference type="AlphaFoldDB" id="A0A255E2R4"/>
<name>A0A255E2R4_9ACTN</name>
<reference evidence="11 12" key="1">
    <citation type="submission" date="2017-07" db="EMBL/GenBank/DDBJ databases">
        <title>Draft whole genome sequences of clinical Proprionibacteriaceae strains.</title>
        <authorList>
            <person name="Bernier A.-M."/>
            <person name="Bernard K."/>
            <person name="Domingo M.-C."/>
        </authorList>
    </citation>
    <scope>NUCLEOTIDE SEQUENCE [LARGE SCALE GENOMIC DNA]</scope>
    <source>
        <strain evidence="11 12">NML 160184</strain>
    </source>
</reference>
<keyword evidence="6" id="KW-0067">ATP-binding</keyword>
<keyword evidence="5" id="KW-0418">Kinase</keyword>
<comment type="caution">
    <text evidence="11">The sequence shown here is derived from an EMBL/GenBank/DDBJ whole genome shotgun (WGS) entry which is preliminary data.</text>
</comment>
<dbReference type="Gene3D" id="1.20.144.10">
    <property type="entry name" value="Phosphatidic acid phosphatase type 2/haloperoxidase"/>
    <property type="match status" value="1"/>
</dbReference>
<dbReference type="Pfam" id="PF01569">
    <property type="entry name" value="PAP2"/>
    <property type="match status" value="1"/>
</dbReference>
<protein>
    <recommendedName>
        <fullName evidence="10">DAGKc domain-containing protein</fullName>
    </recommendedName>
</protein>
<evidence type="ECO:0000256" key="8">
    <source>
        <dbReference type="ARBA" id="ARBA00023264"/>
    </source>
</evidence>
<feature type="transmembrane region" description="Helical" evidence="9">
    <location>
        <begin position="72"/>
        <end position="98"/>
    </location>
</feature>
<feature type="transmembrane region" description="Helical" evidence="9">
    <location>
        <begin position="105"/>
        <end position="127"/>
    </location>
</feature>
<dbReference type="GO" id="GO:0005524">
    <property type="term" value="F:ATP binding"/>
    <property type="evidence" value="ECO:0007669"/>
    <property type="project" value="UniProtKB-KW"/>
</dbReference>
<evidence type="ECO:0000256" key="9">
    <source>
        <dbReference type="SAM" id="Phobius"/>
    </source>
</evidence>
<dbReference type="PANTHER" id="PTHR12358:SF54">
    <property type="entry name" value="SPHINGOSINE KINASE RELATED PROTEIN"/>
    <property type="match status" value="1"/>
</dbReference>
<dbReference type="GO" id="GO:0008654">
    <property type="term" value="P:phospholipid biosynthetic process"/>
    <property type="evidence" value="ECO:0007669"/>
    <property type="project" value="UniProtKB-KW"/>
</dbReference>
<dbReference type="SUPFAM" id="SSF111331">
    <property type="entry name" value="NAD kinase/diacylglycerol kinase-like"/>
    <property type="match status" value="1"/>
</dbReference>
<dbReference type="SMART" id="SM00014">
    <property type="entry name" value="acidPPc"/>
    <property type="match status" value="1"/>
</dbReference>
<dbReference type="Gene3D" id="2.60.200.40">
    <property type="match status" value="1"/>
</dbReference>
<dbReference type="Proteomes" id="UP000216533">
    <property type="component" value="Unassembled WGS sequence"/>
</dbReference>
<proteinExistence type="inferred from homology"/>
<keyword evidence="9" id="KW-1133">Transmembrane helix</keyword>
<dbReference type="EMBL" id="NMVI01000023">
    <property type="protein sequence ID" value="OYN85849.1"/>
    <property type="molecule type" value="Genomic_DNA"/>
</dbReference>
<evidence type="ECO:0000256" key="4">
    <source>
        <dbReference type="ARBA" id="ARBA00022741"/>
    </source>
</evidence>
<dbReference type="InterPro" id="IPR016064">
    <property type="entry name" value="NAD/diacylglycerol_kinase_sf"/>
</dbReference>
<evidence type="ECO:0000256" key="6">
    <source>
        <dbReference type="ARBA" id="ARBA00022840"/>
    </source>
</evidence>
<dbReference type="InterPro" id="IPR036938">
    <property type="entry name" value="PAP2/HPO_sf"/>
</dbReference>
<gene>
    <name evidence="11" type="ORF">CGZ92_10185</name>
</gene>
<dbReference type="InterPro" id="IPR050187">
    <property type="entry name" value="Lipid_Phosphate_FormReg"/>
</dbReference>
<comment type="cofactor">
    <cofactor evidence="1">
        <name>Mg(2+)</name>
        <dbReference type="ChEBI" id="CHEBI:18420"/>
    </cofactor>
</comment>
<keyword evidence="9" id="KW-0812">Transmembrane</keyword>
<dbReference type="PROSITE" id="PS50146">
    <property type="entry name" value="DAGK"/>
    <property type="match status" value="1"/>
</dbReference>
<dbReference type="RefSeq" id="WP_094451283.1">
    <property type="nucleotide sequence ID" value="NZ_NMVI01000023.1"/>
</dbReference>
<evidence type="ECO:0000256" key="7">
    <source>
        <dbReference type="ARBA" id="ARBA00023209"/>
    </source>
</evidence>
<feature type="transmembrane region" description="Helical" evidence="9">
    <location>
        <begin position="147"/>
        <end position="166"/>
    </location>
</feature>
<evidence type="ECO:0000256" key="3">
    <source>
        <dbReference type="ARBA" id="ARBA00022679"/>
    </source>
</evidence>
<comment type="similarity">
    <text evidence="2">Belongs to the diacylglycerol/lipid kinase family.</text>
</comment>
<keyword evidence="4" id="KW-0547">Nucleotide-binding</keyword>
<evidence type="ECO:0000313" key="12">
    <source>
        <dbReference type="Proteomes" id="UP000216533"/>
    </source>
</evidence>
<feature type="domain" description="DAGKc" evidence="10">
    <location>
        <begin position="237"/>
        <end position="367"/>
    </location>
</feature>
<sequence>MSARPVPDPEPPAAVAAEAGSRLPRSPRALMWVAAVVLVTAGWFVGVALGWIRPVDRALLAPPLTPGSAMVQILGAIALLTWPGVACLAALLVAWWCARRRLHTFALVIALAPLISWGLAALFKRLYALDRPPGSADLGLITQGGASFPSSHAAVAGATAAMLIAGSLATRQRYGTRVGWRITAAVLVVVVVLNRWLLHAHWPSDIVGGLLLGASVTVVSLVVANLHVLPPHHRPGPGTATVAVIHNPVRLIDVKVFKRTVEHQAALAGYRPPLWLETTPDDIGPGQVRAALAAGADLVLVAGGDGTVRAVCDAMAGSGVPMALIPAGTTNLLAMNLGIPTDHVAALESAFQGQVEPIDLVRLTVNGGPAAGGSEHRFGVIAGVGIDAAIMGSTSDELKRSLGTAAYVLSGPQALRHRPFDVELTVDDDEPIHSRASVVLVGNVGLMPGGIQLIPDARPNDGHLDVLLASPTDVMEWWGVLQRILSQGRHTTDAIKQYRARRVRVRLREPQQYQLDGDVMGPCTEFIAEVDPGAIQMIHPGVRRGLSPAAR</sequence>
<evidence type="ECO:0000313" key="11">
    <source>
        <dbReference type="EMBL" id="OYN85849.1"/>
    </source>
</evidence>
<dbReference type="PANTHER" id="PTHR12358">
    <property type="entry name" value="SPHINGOSINE KINASE"/>
    <property type="match status" value="1"/>
</dbReference>
<keyword evidence="7" id="KW-0443">Lipid metabolism</keyword>
<dbReference type="SUPFAM" id="SSF48317">
    <property type="entry name" value="Acid phosphatase/Vanadium-dependent haloperoxidase"/>
    <property type="match status" value="1"/>
</dbReference>
<keyword evidence="9" id="KW-0472">Membrane</keyword>
<keyword evidence="3" id="KW-0808">Transferase</keyword>
<dbReference type="Gene3D" id="3.40.50.10330">
    <property type="entry name" value="Probable inorganic polyphosphate/atp-NAD kinase, domain 1"/>
    <property type="match status" value="1"/>
</dbReference>
<evidence type="ECO:0000256" key="1">
    <source>
        <dbReference type="ARBA" id="ARBA00001946"/>
    </source>
</evidence>
<evidence type="ECO:0000259" key="10">
    <source>
        <dbReference type="PROSITE" id="PS50146"/>
    </source>
</evidence>
<evidence type="ECO:0000256" key="5">
    <source>
        <dbReference type="ARBA" id="ARBA00022777"/>
    </source>
</evidence>
<keyword evidence="7" id="KW-0594">Phospholipid biosynthesis</keyword>
<accession>A0A255E2R4</accession>
<feature type="transmembrane region" description="Helical" evidence="9">
    <location>
        <begin position="210"/>
        <end position="229"/>
    </location>
</feature>
<feature type="transmembrane region" description="Helical" evidence="9">
    <location>
        <begin position="178"/>
        <end position="198"/>
    </location>
</feature>
<dbReference type="InterPro" id="IPR017438">
    <property type="entry name" value="ATP-NAD_kinase_N"/>
</dbReference>
<keyword evidence="8" id="KW-1208">Phospholipid metabolism</keyword>
<evidence type="ECO:0000256" key="2">
    <source>
        <dbReference type="ARBA" id="ARBA00005983"/>
    </source>
</evidence>